<evidence type="ECO:0000256" key="1">
    <source>
        <dbReference type="SAM" id="MobiDB-lite"/>
    </source>
</evidence>
<dbReference type="Pfam" id="PF01841">
    <property type="entry name" value="Transglut_core"/>
    <property type="match status" value="1"/>
</dbReference>
<keyword evidence="2" id="KW-0472">Membrane</keyword>
<feature type="compositionally biased region" description="Basic residues" evidence="1">
    <location>
        <begin position="818"/>
        <end position="840"/>
    </location>
</feature>
<name>A0AAX1LKC5_BIFLI</name>
<feature type="region of interest" description="Disordered" evidence="1">
    <location>
        <begin position="612"/>
        <end position="658"/>
    </location>
</feature>
<dbReference type="Gene3D" id="3.10.620.30">
    <property type="match status" value="1"/>
</dbReference>
<feature type="transmembrane region" description="Helical" evidence="2">
    <location>
        <begin position="95"/>
        <end position="116"/>
    </location>
</feature>
<dbReference type="PANTHER" id="PTHR42736:SF1">
    <property type="entry name" value="PROTEIN-GLUTAMINE GAMMA-GLUTAMYLTRANSFERASE"/>
    <property type="match status" value="1"/>
</dbReference>
<feature type="region of interest" description="Disordered" evidence="1">
    <location>
        <begin position="818"/>
        <end position="848"/>
    </location>
</feature>
<evidence type="ECO:0000259" key="3">
    <source>
        <dbReference type="SMART" id="SM00460"/>
    </source>
</evidence>
<dbReference type="InterPro" id="IPR052901">
    <property type="entry name" value="Bact_TGase-like"/>
</dbReference>
<gene>
    <name evidence="4" type="ORF">BLI009_11380</name>
</gene>
<feature type="transmembrane region" description="Helical" evidence="2">
    <location>
        <begin position="238"/>
        <end position="256"/>
    </location>
</feature>
<dbReference type="InterPro" id="IPR038765">
    <property type="entry name" value="Papain-like_cys_pep_sf"/>
</dbReference>
<proteinExistence type="predicted"/>
<dbReference type="RefSeq" id="WP_206648670.1">
    <property type="nucleotide sequence ID" value="NZ_CP071248.1"/>
</dbReference>
<dbReference type="PANTHER" id="PTHR42736">
    <property type="entry name" value="PROTEIN-GLUTAMINE GAMMA-GLUTAMYLTRANSFERASE"/>
    <property type="match status" value="1"/>
</dbReference>
<feature type="transmembrane region" description="Helical" evidence="2">
    <location>
        <begin position="185"/>
        <end position="205"/>
    </location>
</feature>
<dbReference type="Proteomes" id="UP000663618">
    <property type="component" value="Chromosome"/>
</dbReference>
<accession>A0AAX1LKC5</accession>
<dbReference type="InterPro" id="IPR002931">
    <property type="entry name" value="Transglutaminase-like"/>
</dbReference>
<protein>
    <submittedName>
        <fullName evidence="4">Transglutaminase domain-containing protein</fullName>
    </submittedName>
</protein>
<feature type="transmembrane region" description="Helical" evidence="2">
    <location>
        <begin position="678"/>
        <end position="698"/>
    </location>
</feature>
<feature type="transmembrane region" description="Helical" evidence="2">
    <location>
        <begin position="123"/>
        <end position="144"/>
    </location>
</feature>
<keyword evidence="2" id="KW-1133">Transmembrane helix</keyword>
<feature type="domain" description="Transglutaminase-like" evidence="3">
    <location>
        <begin position="527"/>
        <end position="610"/>
    </location>
</feature>
<evidence type="ECO:0000256" key="2">
    <source>
        <dbReference type="SAM" id="Phobius"/>
    </source>
</evidence>
<sequence>MTFDQSSITNTNTAAYAGSCGTYTGTSSGTYTGTSTTTGSWADSTHSVIWMTRGNVLRGMGLSRQPWGKRITSLVLIAAMMLLAQANLIDVYGGVATWAIAAVPATLLGAIIALAGMLPALRLWWQIVFLAFAQFIIGPVVTLSSTTSHYVIPTLKTLSSGWEMTFGSFKYIISVDPPLGTQDGVLLAVWTIGLWLTFLTGVFAINANAWLSLVGVLPLAAAVAVCALLGTDSGWQRAICGIAFALLLIIWLSWRLELLEWGRWISALIIVVLAAGLAFGGTLLVSQDRFVLRDRYDPPLSPYDYTSPLSGMRSYIKDHKKDVLLTVHNLPAGTPVKLAVMDRFDGTVWNLSDSSEATDSSNYHRVGTTIKADEQGKSFTATFTVDQGLTDTWLPLAGAAAGVSFANDAGNGNDTFYYNTDTDSAIIPAGTRKGLTYTESGIIAHKPTDKQISSAAAARITQPSAQEIPDSASKLATSIAGGQSSGGAAATALADTLKDSGWFSHGLEGDYPSDAGHGNYRINKLLAGTAMVGDSEQYASAMALMARELGLPSRVVLGFLPKNEDGEITDARTEKTSGNGTKIEFTGNDVTAWVEIKLQGLGWVAFYPTPKETKVPDENQNLTPPNPQTLVRQPPVPLTDPLRDQTQAKGQSSLAGTDADDSPANLFWVRFWRVTRAVAIYGSPLWTLLIVCGLILIFKAALLARARRHGSPKARVAAGWNAIHILAEQSGITAKGTRRDQAGAIARQLGTDDQALIQLGREADYATFSGQDIASGQATTYWNGVDRLRKAMLASLPRFRRIRTRLSLKSVSILANRHAAKPHTARVKRKHKKGKRHDHRFHPCRDDQ</sequence>
<feature type="transmembrane region" description="Helical" evidence="2">
    <location>
        <begin position="211"/>
        <end position="231"/>
    </location>
</feature>
<evidence type="ECO:0000313" key="4">
    <source>
        <dbReference type="EMBL" id="QSP97548.1"/>
    </source>
</evidence>
<feature type="transmembrane region" description="Helical" evidence="2">
    <location>
        <begin position="262"/>
        <end position="285"/>
    </location>
</feature>
<dbReference type="SUPFAM" id="SSF54001">
    <property type="entry name" value="Cysteine proteinases"/>
    <property type="match status" value="1"/>
</dbReference>
<feature type="compositionally biased region" description="Polar residues" evidence="1">
    <location>
        <begin position="618"/>
        <end position="631"/>
    </location>
</feature>
<dbReference type="AlphaFoldDB" id="A0AAX1LKC5"/>
<feature type="transmembrane region" description="Helical" evidence="2">
    <location>
        <begin position="71"/>
        <end position="89"/>
    </location>
</feature>
<evidence type="ECO:0000313" key="5">
    <source>
        <dbReference type="Proteomes" id="UP000663618"/>
    </source>
</evidence>
<feature type="compositionally biased region" description="Polar residues" evidence="1">
    <location>
        <begin position="644"/>
        <end position="655"/>
    </location>
</feature>
<organism evidence="4 5">
    <name type="scientific">Bifidobacterium longum subsp. infantis</name>
    <dbReference type="NCBI Taxonomy" id="1682"/>
    <lineage>
        <taxon>Bacteria</taxon>
        <taxon>Bacillati</taxon>
        <taxon>Actinomycetota</taxon>
        <taxon>Actinomycetes</taxon>
        <taxon>Bifidobacteriales</taxon>
        <taxon>Bifidobacteriaceae</taxon>
        <taxon>Bifidobacterium</taxon>
    </lineage>
</organism>
<dbReference type="SMART" id="SM00460">
    <property type="entry name" value="TGc"/>
    <property type="match status" value="1"/>
</dbReference>
<keyword evidence="2" id="KW-0812">Transmembrane</keyword>
<dbReference type="EMBL" id="CP071248">
    <property type="protein sequence ID" value="QSP97548.1"/>
    <property type="molecule type" value="Genomic_DNA"/>
</dbReference>
<reference evidence="4" key="1">
    <citation type="submission" date="2021-03" db="EMBL/GenBank/DDBJ databases">
        <title>Genome sequencing of Bifidobacterium longum subsp. infantis JCM 7009.</title>
        <authorList>
            <person name="Kim J."/>
        </authorList>
    </citation>
    <scope>NUCLEOTIDE SEQUENCE</scope>
    <source>
        <strain evidence="4">JCM 7009</strain>
    </source>
</reference>